<reference evidence="7 8" key="1">
    <citation type="submission" date="2019-03" db="EMBL/GenBank/DDBJ databases">
        <title>Single cell metagenomics reveals metabolic interactions within the superorganism composed of flagellate Streblomastix strix and complex community of Bacteroidetes bacteria on its surface.</title>
        <authorList>
            <person name="Treitli S.C."/>
            <person name="Kolisko M."/>
            <person name="Husnik F."/>
            <person name="Keeling P."/>
            <person name="Hampl V."/>
        </authorList>
    </citation>
    <scope>NUCLEOTIDE SEQUENCE [LARGE SCALE GENOMIC DNA]</scope>
    <source>
        <strain evidence="7">ST1C</strain>
    </source>
</reference>
<evidence type="ECO:0000256" key="3">
    <source>
        <dbReference type="ARBA" id="ARBA00022679"/>
    </source>
</evidence>
<evidence type="ECO:0000259" key="6">
    <source>
        <dbReference type="PROSITE" id="PS50237"/>
    </source>
</evidence>
<keyword evidence="4 5" id="KW-0833">Ubl conjugation pathway</keyword>
<dbReference type="Proteomes" id="UP000324800">
    <property type="component" value="Unassembled WGS sequence"/>
</dbReference>
<dbReference type="AlphaFoldDB" id="A0A5J4U8V1"/>
<dbReference type="Gene3D" id="3.30.2160.10">
    <property type="entry name" value="Hect, E3 ligase catalytic domain"/>
    <property type="match status" value="1"/>
</dbReference>
<protein>
    <recommendedName>
        <fullName evidence="2">HECT-type E3 ubiquitin transferase</fullName>
        <ecNumber evidence="2">2.3.2.26</ecNumber>
    </recommendedName>
</protein>
<dbReference type="InterPro" id="IPR035983">
    <property type="entry name" value="Hect_E3_ubiquitin_ligase"/>
</dbReference>
<dbReference type="EMBL" id="SNRW01019714">
    <property type="protein sequence ID" value="KAA6366125.1"/>
    <property type="molecule type" value="Genomic_DNA"/>
</dbReference>
<name>A0A5J4U8V1_9EUKA</name>
<dbReference type="SUPFAM" id="SSF56204">
    <property type="entry name" value="Hect, E3 ligase catalytic domain"/>
    <property type="match status" value="1"/>
</dbReference>
<organism evidence="7 8">
    <name type="scientific">Streblomastix strix</name>
    <dbReference type="NCBI Taxonomy" id="222440"/>
    <lineage>
        <taxon>Eukaryota</taxon>
        <taxon>Metamonada</taxon>
        <taxon>Preaxostyla</taxon>
        <taxon>Oxymonadida</taxon>
        <taxon>Streblomastigidae</taxon>
        <taxon>Streblomastix</taxon>
    </lineage>
</organism>
<comment type="caution">
    <text evidence="5">Lacks conserved residue(s) required for the propagation of feature annotation.</text>
</comment>
<accession>A0A5J4U8V1</accession>
<comment type="caution">
    <text evidence="7">The sequence shown here is derived from an EMBL/GenBank/DDBJ whole genome shotgun (WGS) entry which is preliminary data.</text>
</comment>
<dbReference type="InterPro" id="IPR044611">
    <property type="entry name" value="E3A/B/C-like"/>
</dbReference>
<dbReference type="EC" id="2.3.2.26" evidence="2"/>
<evidence type="ECO:0000256" key="2">
    <source>
        <dbReference type="ARBA" id="ARBA00012485"/>
    </source>
</evidence>
<dbReference type="PROSITE" id="PS50237">
    <property type="entry name" value="HECT"/>
    <property type="match status" value="1"/>
</dbReference>
<proteinExistence type="predicted"/>
<keyword evidence="3" id="KW-0808">Transferase</keyword>
<dbReference type="GO" id="GO:0061630">
    <property type="term" value="F:ubiquitin protein ligase activity"/>
    <property type="evidence" value="ECO:0007669"/>
    <property type="project" value="UniProtKB-EC"/>
</dbReference>
<evidence type="ECO:0000256" key="4">
    <source>
        <dbReference type="ARBA" id="ARBA00022786"/>
    </source>
</evidence>
<sequence length="287" mass="32928">MSYNEFTPPVVNGECTSESSLISYVQNLKLIWKKIKRSKESEGKKGLISMSALEDAFVGTVQDMKARVNYYNKIITQLIHPLYNLFIAVKPAEDMDPNTIFKNVLVISHTAYLSQDQNFSPKLWLQFLGVILAESIVNNVTIHATPFSPFIFKALLAIPPNVADLEDVEPNLAQQLRDLREQIFNEDSESRVDLNFEHGGVDYRFMIYTRDMDGDERNIELVHGGLHLKVTRENFDDFEALCANIGLLWNRAELLQALCIGFWSILPVRLLRMLQFNHEELKQMIFG</sequence>
<evidence type="ECO:0000313" key="8">
    <source>
        <dbReference type="Proteomes" id="UP000324800"/>
    </source>
</evidence>
<dbReference type="OrthoDB" id="412600at2759"/>
<dbReference type="PANTHER" id="PTHR45700">
    <property type="entry name" value="UBIQUITIN-PROTEIN LIGASE E3C"/>
    <property type="match status" value="1"/>
</dbReference>
<feature type="domain" description="HECT" evidence="6">
    <location>
        <begin position="70"/>
        <end position="287"/>
    </location>
</feature>
<dbReference type="Pfam" id="PF00632">
    <property type="entry name" value="HECT"/>
    <property type="match status" value="1"/>
</dbReference>
<dbReference type="InterPro" id="IPR000569">
    <property type="entry name" value="HECT_dom"/>
</dbReference>
<evidence type="ECO:0000256" key="1">
    <source>
        <dbReference type="ARBA" id="ARBA00000885"/>
    </source>
</evidence>
<evidence type="ECO:0000256" key="5">
    <source>
        <dbReference type="PROSITE-ProRule" id="PRU00104"/>
    </source>
</evidence>
<gene>
    <name evidence="7" type="ORF">EZS28_038349</name>
</gene>
<comment type="catalytic activity">
    <reaction evidence="1">
        <text>S-ubiquitinyl-[E2 ubiquitin-conjugating enzyme]-L-cysteine + [acceptor protein]-L-lysine = [E2 ubiquitin-conjugating enzyme]-L-cysteine + N(6)-ubiquitinyl-[acceptor protein]-L-lysine.</text>
        <dbReference type="EC" id="2.3.2.26"/>
    </reaction>
</comment>
<dbReference type="GO" id="GO:0000209">
    <property type="term" value="P:protein polyubiquitination"/>
    <property type="evidence" value="ECO:0007669"/>
    <property type="project" value="InterPro"/>
</dbReference>
<evidence type="ECO:0000313" key="7">
    <source>
        <dbReference type="EMBL" id="KAA6366125.1"/>
    </source>
</evidence>